<feature type="transmembrane region" description="Helical" evidence="8">
    <location>
        <begin position="608"/>
        <end position="631"/>
    </location>
</feature>
<dbReference type="GO" id="GO:0055070">
    <property type="term" value="P:copper ion homeostasis"/>
    <property type="evidence" value="ECO:0007669"/>
    <property type="project" value="TreeGrafter"/>
</dbReference>
<dbReference type="GO" id="GO:0012505">
    <property type="term" value="C:endomembrane system"/>
    <property type="evidence" value="ECO:0007669"/>
    <property type="project" value="UniProtKB-SubCell"/>
</dbReference>
<dbReference type="Gene3D" id="3.40.1110.10">
    <property type="entry name" value="Calcium-transporting ATPase, cytoplasmic domain N"/>
    <property type="match status" value="1"/>
</dbReference>
<feature type="transmembrane region" description="Helical" evidence="8">
    <location>
        <begin position="34"/>
        <end position="51"/>
    </location>
</feature>
<evidence type="ECO:0000256" key="6">
    <source>
        <dbReference type="ARBA" id="ARBA00022989"/>
    </source>
</evidence>
<feature type="domain" description="P-type ATPase A" evidence="9">
    <location>
        <begin position="132"/>
        <end position="231"/>
    </location>
</feature>
<dbReference type="PRINTS" id="PR00119">
    <property type="entry name" value="CATATPASE"/>
</dbReference>
<dbReference type="SUPFAM" id="SSF81653">
    <property type="entry name" value="Calcium ATPase, transduction domain A"/>
    <property type="match status" value="1"/>
</dbReference>
<dbReference type="Proteomes" id="UP000001029">
    <property type="component" value="Chromosome"/>
</dbReference>
<comment type="similarity">
    <text evidence="2">Belongs to the cation transport ATPase (P-type) (TC 3.A.3) family. Type IB subfamily.</text>
</comment>
<keyword evidence="3 8" id="KW-0812">Transmembrane</keyword>
<dbReference type="InterPro" id="IPR008250">
    <property type="entry name" value="ATPase_P-typ_transduc_dom_A_sf"/>
</dbReference>
<keyword evidence="11" id="KW-1185">Reference proteome</keyword>
<evidence type="ECO:0000256" key="7">
    <source>
        <dbReference type="ARBA" id="ARBA00023136"/>
    </source>
</evidence>
<dbReference type="Gene3D" id="3.40.50.1000">
    <property type="entry name" value="HAD superfamily/HAD-like"/>
    <property type="match status" value="1"/>
</dbReference>
<evidence type="ECO:0000256" key="3">
    <source>
        <dbReference type="ARBA" id="ARBA00022692"/>
    </source>
</evidence>
<accession>B2KDU7</accession>
<evidence type="ECO:0000256" key="1">
    <source>
        <dbReference type="ARBA" id="ARBA00004127"/>
    </source>
</evidence>
<keyword evidence="5" id="KW-1278">Translocase</keyword>
<dbReference type="AlphaFoldDB" id="B2KDU7"/>
<dbReference type="NCBIfam" id="TIGR01494">
    <property type="entry name" value="ATPase_P-type"/>
    <property type="match status" value="1"/>
</dbReference>
<dbReference type="GO" id="GO:0005524">
    <property type="term" value="F:ATP binding"/>
    <property type="evidence" value="ECO:0007669"/>
    <property type="project" value="InterPro"/>
</dbReference>
<evidence type="ECO:0000313" key="10">
    <source>
        <dbReference type="EMBL" id="ACC98693.1"/>
    </source>
</evidence>
<keyword evidence="6 8" id="KW-1133">Transmembrane helix</keyword>
<dbReference type="InterPro" id="IPR018303">
    <property type="entry name" value="ATPase_P-typ_P_site"/>
</dbReference>
<dbReference type="KEGG" id="emi:Emin_1141"/>
<feature type="transmembrane region" description="Helical" evidence="8">
    <location>
        <begin position="583"/>
        <end position="602"/>
    </location>
</feature>
<feature type="transmembrane region" description="Helical" evidence="8">
    <location>
        <begin position="252"/>
        <end position="272"/>
    </location>
</feature>
<dbReference type="PANTHER" id="PTHR43520:SF8">
    <property type="entry name" value="P-TYPE CU(+) TRANSPORTER"/>
    <property type="match status" value="1"/>
</dbReference>
<evidence type="ECO:0000256" key="2">
    <source>
        <dbReference type="ARBA" id="ARBA00006024"/>
    </source>
</evidence>
<dbReference type="STRING" id="445932.Emin_1141"/>
<dbReference type="GO" id="GO:0005507">
    <property type="term" value="F:copper ion binding"/>
    <property type="evidence" value="ECO:0007669"/>
    <property type="project" value="TreeGrafter"/>
</dbReference>
<gene>
    <name evidence="10" type="ordered locus">Emin_1141</name>
</gene>
<feature type="transmembrane region" description="Helical" evidence="8">
    <location>
        <begin position="278"/>
        <end position="299"/>
    </location>
</feature>
<organism evidence="10 11">
    <name type="scientific">Elusimicrobium minutum (strain Pei191)</name>
    <dbReference type="NCBI Taxonomy" id="445932"/>
    <lineage>
        <taxon>Bacteria</taxon>
        <taxon>Pseudomonadati</taxon>
        <taxon>Elusimicrobiota</taxon>
        <taxon>Elusimicrobia</taxon>
        <taxon>Elusimicrobiales</taxon>
        <taxon>Elusimicrobiaceae</taxon>
        <taxon>Elusimicrobium</taxon>
    </lineage>
</organism>
<evidence type="ECO:0000256" key="5">
    <source>
        <dbReference type="ARBA" id="ARBA00022967"/>
    </source>
</evidence>
<dbReference type="InterPro" id="IPR023299">
    <property type="entry name" value="ATPase_P-typ_cyto_dom_N"/>
</dbReference>
<dbReference type="Pfam" id="PF00122">
    <property type="entry name" value="E1-E2_ATPase"/>
    <property type="match status" value="1"/>
</dbReference>
<dbReference type="PANTHER" id="PTHR43520">
    <property type="entry name" value="ATP7, ISOFORM B"/>
    <property type="match status" value="1"/>
</dbReference>
<feature type="transmembrane region" description="Helical" evidence="8">
    <location>
        <begin position="97"/>
        <end position="115"/>
    </location>
</feature>
<feature type="transmembrane region" description="Helical" evidence="8">
    <location>
        <begin position="12"/>
        <end position="28"/>
    </location>
</feature>
<dbReference type="InterPro" id="IPR059000">
    <property type="entry name" value="ATPase_P-type_domA"/>
</dbReference>
<evidence type="ECO:0000313" key="11">
    <source>
        <dbReference type="Proteomes" id="UP000001029"/>
    </source>
</evidence>
<keyword evidence="7 8" id="KW-0472">Membrane</keyword>
<sequence>MFLPASSYQIRAGLSFLFMFLVIFSVHFKNVKLGIFILSALACFLFGGHLFNKALEDIKKFKFTFNTLASISILSGLLFSCMHLFLTVKTIGAVNNLFIITVLNVAVINMVYASFAKEGEGTQAFIGKVEDVLPKSARRVVDDEEKKIFASEIKRGDILLVKSGEVIPTDGFIVKGKTEIEETIITGNAMPAAKCEGENVYGGTINKLKDIYIEAGCILSQSEIFSIVKNLKNSELKKSLNKNPLDRYAKTVGLPILIGILVFCLLAAYKNSFSNLEYYLSLILFLFALACPPAFALCFSLSSYFGRKGAAGNNILIQNRNSLKTFKEADLVFFDKTGTITNGILEVSDVFPIKADNKTLILKYALTAEQSMTDAYSQALKRYCAKNNITPDAITSLEVLPGSGVKAKSGKNTILVGNQNWIIEEGIKAKELNRGSDNEIIICVALNKEFLGFITLTDEIRAGAVETVEWLKSEGKEIVLISGDGSKTVSYISGLLGGVPFHSSILPEAKAAMVRKSQAEGRKVVMVGDGFNDVLALLEADASLSYKSSSSAHSNWVDILVDRKDMFALMELKKLFKIVNGNILENICISLIFNVLLIAFLLNKGLVTPFLVAIFGVIGIIAVIINSARLVKIKL</sequence>
<name>B2KDU7_ELUMP</name>
<dbReference type="InterPro" id="IPR001757">
    <property type="entry name" value="P_typ_ATPase"/>
</dbReference>
<dbReference type="GO" id="GO:0016887">
    <property type="term" value="F:ATP hydrolysis activity"/>
    <property type="evidence" value="ECO:0007669"/>
    <property type="project" value="InterPro"/>
</dbReference>
<dbReference type="Pfam" id="PF00702">
    <property type="entry name" value="Hydrolase"/>
    <property type="match status" value="1"/>
</dbReference>
<evidence type="ECO:0000256" key="8">
    <source>
        <dbReference type="SAM" id="Phobius"/>
    </source>
</evidence>
<dbReference type="GO" id="GO:0016020">
    <property type="term" value="C:membrane"/>
    <property type="evidence" value="ECO:0007669"/>
    <property type="project" value="InterPro"/>
</dbReference>
<evidence type="ECO:0000256" key="4">
    <source>
        <dbReference type="ARBA" id="ARBA00022723"/>
    </source>
</evidence>
<dbReference type="Gene3D" id="2.70.150.10">
    <property type="entry name" value="Calcium-transporting ATPase, cytoplasmic transduction domain A"/>
    <property type="match status" value="1"/>
</dbReference>
<dbReference type="InterPro" id="IPR023298">
    <property type="entry name" value="ATPase_P-typ_TM_dom_sf"/>
</dbReference>
<keyword evidence="4" id="KW-0479">Metal-binding</keyword>
<dbReference type="SUPFAM" id="SSF56784">
    <property type="entry name" value="HAD-like"/>
    <property type="match status" value="1"/>
</dbReference>
<dbReference type="InterPro" id="IPR036412">
    <property type="entry name" value="HAD-like_sf"/>
</dbReference>
<evidence type="ECO:0000259" key="9">
    <source>
        <dbReference type="Pfam" id="PF00122"/>
    </source>
</evidence>
<proteinExistence type="inferred from homology"/>
<dbReference type="InterPro" id="IPR023214">
    <property type="entry name" value="HAD_sf"/>
</dbReference>
<feature type="transmembrane region" description="Helical" evidence="8">
    <location>
        <begin position="63"/>
        <end position="85"/>
    </location>
</feature>
<protein>
    <submittedName>
        <fullName evidence="10">Cation transport ATPase</fullName>
    </submittedName>
</protein>
<reference evidence="10 11" key="1">
    <citation type="journal article" date="2009" name="Appl. Environ. Microbiol.">
        <title>Genomic analysis of 'Elusimicrobium minutum,' the first cultivated representative of the phylum 'Elusimicrobia' (formerly termite group 1).</title>
        <authorList>
            <person name="Herlemann D.P.R."/>
            <person name="Geissinger O."/>
            <person name="Ikeda-Ohtsubo W."/>
            <person name="Kunin V."/>
            <person name="Sun H."/>
            <person name="Lapidus A."/>
            <person name="Hugenholtz P."/>
            <person name="Brune A."/>
        </authorList>
    </citation>
    <scope>NUCLEOTIDE SEQUENCE [LARGE SCALE GENOMIC DNA]</scope>
    <source>
        <strain evidence="10 11">Pei191</strain>
    </source>
</reference>
<dbReference type="GO" id="GO:0043682">
    <property type="term" value="F:P-type divalent copper transporter activity"/>
    <property type="evidence" value="ECO:0007669"/>
    <property type="project" value="TreeGrafter"/>
</dbReference>
<dbReference type="PROSITE" id="PS00154">
    <property type="entry name" value="ATPASE_E1_E2"/>
    <property type="match status" value="1"/>
</dbReference>
<comment type="subcellular location">
    <subcellularLocation>
        <location evidence="1">Endomembrane system</location>
        <topology evidence="1">Multi-pass membrane protein</topology>
    </subcellularLocation>
</comment>
<dbReference type="SUPFAM" id="SSF81665">
    <property type="entry name" value="Calcium ATPase, transmembrane domain M"/>
    <property type="match status" value="1"/>
</dbReference>
<dbReference type="HOGENOM" id="CLU_001771_6_3_0"/>
<dbReference type="EMBL" id="CP001055">
    <property type="protein sequence ID" value="ACC98693.1"/>
    <property type="molecule type" value="Genomic_DNA"/>
</dbReference>